<feature type="region of interest" description="Disordered" evidence="2">
    <location>
        <begin position="15"/>
        <end position="46"/>
    </location>
</feature>
<feature type="compositionally biased region" description="Low complexity" evidence="2">
    <location>
        <begin position="625"/>
        <end position="640"/>
    </location>
</feature>
<gene>
    <name evidence="5" type="primary">LOC101848780</name>
</gene>
<evidence type="ECO:0000313" key="4">
    <source>
        <dbReference type="Proteomes" id="UP000694888"/>
    </source>
</evidence>
<evidence type="ECO:0000256" key="2">
    <source>
        <dbReference type="SAM" id="MobiDB-lite"/>
    </source>
</evidence>
<feature type="compositionally biased region" description="Pro residues" evidence="2">
    <location>
        <begin position="641"/>
        <end position="664"/>
    </location>
</feature>
<dbReference type="InterPro" id="IPR046365">
    <property type="entry name" value="FAM124_dom"/>
</dbReference>
<keyword evidence="4" id="KW-1185">Reference proteome</keyword>
<feature type="compositionally biased region" description="Polar residues" evidence="2">
    <location>
        <begin position="110"/>
        <end position="119"/>
    </location>
</feature>
<dbReference type="Proteomes" id="UP000694888">
    <property type="component" value="Unplaced"/>
</dbReference>
<dbReference type="InterPro" id="IPR029380">
    <property type="entry name" value="FAM124"/>
</dbReference>
<reference evidence="5" key="1">
    <citation type="submission" date="2025-08" db="UniProtKB">
        <authorList>
            <consortium name="RefSeq"/>
        </authorList>
    </citation>
    <scope>IDENTIFICATION</scope>
</reference>
<evidence type="ECO:0000256" key="1">
    <source>
        <dbReference type="ARBA" id="ARBA00006440"/>
    </source>
</evidence>
<name>A0ABM0K544_APLCA</name>
<feature type="compositionally biased region" description="Polar residues" evidence="2">
    <location>
        <begin position="573"/>
        <end position="594"/>
    </location>
</feature>
<feature type="compositionally biased region" description="Polar residues" evidence="2">
    <location>
        <begin position="670"/>
        <end position="683"/>
    </location>
</feature>
<evidence type="ECO:0000259" key="3">
    <source>
        <dbReference type="Pfam" id="PF15067"/>
    </source>
</evidence>
<dbReference type="PANTHER" id="PTHR14715:SF6">
    <property type="entry name" value="FAM124 DOMAIN-CONTAINING PROTEIN"/>
    <property type="match status" value="1"/>
</dbReference>
<feature type="region of interest" description="Disordered" evidence="2">
    <location>
        <begin position="324"/>
        <end position="372"/>
    </location>
</feature>
<organism evidence="4 5">
    <name type="scientific">Aplysia californica</name>
    <name type="common">California sea hare</name>
    <dbReference type="NCBI Taxonomy" id="6500"/>
    <lineage>
        <taxon>Eukaryota</taxon>
        <taxon>Metazoa</taxon>
        <taxon>Spiralia</taxon>
        <taxon>Lophotrochozoa</taxon>
        <taxon>Mollusca</taxon>
        <taxon>Gastropoda</taxon>
        <taxon>Heterobranchia</taxon>
        <taxon>Euthyneura</taxon>
        <taxon>Tectipleura</taxon>
        <taxon>Aplysiida</taxon>
        <taxon>Aplysioidea</taxon>
        <taxon>Aplysiidae</taxon>
        <taxon>Aplysia</taxon>
    </lineage>
</organism>
<sequence length="857" mass="93840">MSSLGCSYVQPRMSPWTLPDSGGGGAGTMTSSGRHTSHGHQGDPLTSDPARVTLHLIADTHEVYPLIDLYQPVLDWVDPNLHLFRVTEHAHTAATDVTSGSRCREHSVTRDGSSGQPNDQCPDLPAIAVMVFLRTPDTASSELGQDGLRERERLESARNLFRYRPWKFHHSEKLGQGKINAVPGASREFFYTSRDLPLWALRHVHYGREHVRYVLYTTEDSWPDQVHFYRLILGIEPDLLRDDFCLFTLHAQPEYDVQFALKRVEPGTQVLRLDSVHIQVKVKDIGQLVPLFPNVCRPVSDVTWQTTDHEGNTVVLDVVRTPLGPGLGSQKTKSSVSRRNSAPPTNAVRKREGLQSQTSDQSAYQNQTSDQSAYQNLTSDQSALYQNIAAAPTSKNGIYRNFPVSEDRNYRIRPVLSDGGDIRDINRLSTAESVVFDTHSGDVSADDFDLPHVTSSRMNVTPEEDEESLTLTNTSEESGIQVHQGSDDLSFCEDEPLKPCLHKVRASRIRAVKFRVRFKEEVEAFEDDVFSRLSSGIDSEDQSDDEMATSFRYIPQSTTPSSLGDSNPPPPSSTAVGPTDWTTCPPNGQENGVGSSDHLGQGAVMDRLTHQPKNPLEGSGSRLMTVSGTIGGQSSTTGQPPSSPRPPPTQKENQDPPPPPYVPPPHRRAPNSSSPLSSDNVNCATPRPLHPPPYSHRHSSTPSPGIPIGKAPPSYDSIRSSRSFSSPSPLPSPADSGRLSHPQYSSTNGNSPRPPSSCSITSPGPAALPARPESRQSQYVTGPCLKTLDQNLNPSPSPSPSPRQQTVSGVKSVDRPSRKDANSSCGQEETPLKFTLKFDTCPTSGLKSREEQIGFYV</sequence>
<dbReference type="PANTHER" id="PTHR14715">
    <property type="entry name" value="FAM124 DOMAIN-CONTAINING PROTEIN-RELATED"/>
    <property type="match status" value="1"/>
</dbReference>
<feature type="compositionally biased region" description="Polar residues" evidence="2">
    <location>
        <begin position="555"/>
        <end position="565"/>
    </location>
</feature>
<feature type="domain" description="FAM124" evidence="3">
    <location>
        <begin position="52"/>
        <end position="316"/>
    </location>
</feature>
<feature type="compositionally biased region" description="Basic and acidic residues" evidence="2">
    <location>
        <begin position="812"/>
        <end position="821"/>
    </location>
</feature>
<dbReference type="RefSeq" id="XP_005108969.1">
    <property type="nucleotide sequence ID" value="XM_005108912.3"/>
</dbReference>
<evidence type="ECO:0000313" key="5">
    <source>
        <dbReference type="RefSeq" id="XP_005108969.1"/>
    </source>
</evidence>
<feature type="region of interest" description="Disordered" evidence="2">
    <location>
        <begin position="555"/>
        <end position="829"/>
    </location>
</feature>
<protein>
    <submittedName>
        <fullName evidence="5">Formin-like protein 5</fullName>
    </submittedName>
</protein>
<proteinExistence type="inferred from homology"/>
<dbReference type="GeneID" id="101848780"/>
<comment type="similarity">
    <text evidence="1">Belongs to the FAM124 family.</text>
</comment>
<feature type="region of interest" description="Disordered" evidence="2">
    <location>
        <begin position="97"/>
        <end position="120"/>
    </location>
</feature>
<feature type="compositionally biased region" description="Polar residues" evidence="2">
    <location>
        <begin position="354"/>
        <end position="372"/>
    </location>
</feature>
<feature type="compositionally biased region" description="Polar residues" evidence="2">
    <location>
        <begin position="329"/>
        <end position="344"/>
    </location>
</feature>
<dbReference type="Pfam" id="PF15067">
    <property type="entry name" value="FAM124"/>
    <property type="match status" value="1"/>
</dbReference>
<feature type="compositionally biased region" description="Low complexity" evidence="2">
    <location>
        <begin position="712"/>
        <end position="727"/>
    </location>
</feature>
<accession>A0ABM0K544</accession>
<feature type="compositionally biased region" description="Polar residues" evidence="2">
    <location>
        <begin position="742"/>
        <end position="762"/>
    </location>
</feature>